<proteinExistence type="predicted"/>
<keyword evidence="1" id="KW-0732">Signal</keyword>
<protein>
    <recommendedName>
        <fullName evidence="4">Lipoprotein</fullName>
    </recommendedName>
</protein>
<evidence type="ECO:0000313" key="2">
    <source>
        <dbReference type="EMBL" id="KEY63452.1"/>
    </source>
</evidence>
<dbReference type="EMBL" id="AZSI01000008">
    <property type="protein sequence ID" value="KEY63452.1"/>
    <property type="molecule type" value="Genomic_DNA"/>
</dbReference>
<sequence>MKNKIIVVAILITTFLSLSACSKLTKSESTLIKGQWELLQEPTQVTSNLKLLDFPDSSTSTLNFTKVKDYNFNEKKHELSYLKCYKYQVTFDNSGNILTLSTKKQKITYYRKDSVQYKKAITPIKNRMDSVNEVWKTQNQSFLKEYEEAIAGNWSNAKGNAQVNLNHDSPDPDATLSISNPKFLFFDVSFTGGARDKTMSVSFKNKNISDAIIKLSYSDFDTLLGHGWSSSENLIATKEKLKALTFRDLFMKLGEVTLTYSVPESKLSQDINVSAYKATVASNLTRFDECTITTRDRSTDNEFKAYLTPVETTN</sequence>
<dbReference type="Proteomes" id="UP000028401">
    <property type="component" value="Unassembled WGS sequence"/>
</dbReference>
<evidence type="ECO:0000256" key="1">
    <source>
        <dbReference type="SAM" id="SignalP"/>
    </source>
</evidence>
<dbReference type="RefSeq" id="WP_042747732.1">
    <property type="nucleotide sequence ID" value="NZ_AZSI01000008.1"/>
</dbReference>
<feature type="signal peptide" evidence="1">
    <location>
        <begin position="1"/>
        <end position="20"/>
    </location>
</feature>
<comment type="caution">
    <text evidence="2">The sequence shown here is derived from an EMBL/GenBank/DDBJ whole genome shotgun (WGS) entry which is preliminary data.</text>
</comment>
<dbReference type="PATRIC" id="fig|1415168.3.peg.427"/>
<dbReference type="AlphaFoldDB" id="A0A084ADS3"/>
<evidence type="ECO:0008006" key="4">
    <source>
        <dbReference type="Google" id="ProtNLM"/>
    </source>
</evidence>
<name>A0A084ADS3_LACLC</name>
<evidence type="ECO:0000313" key="3">
    <source>
        <dbReference type="Proteomes" id="UP000028401"/>
    </source>
</evidence>
<organism evidence="2 3">
    <name type="scientific">Lactococcus cremoris subsp. cremoris GE214</name>
    <dbReference type="NCBI Taxonomy" id="1415168"/>
    <lineage>
        <taxon>Bacteria</taxon>
        <taxon>Bacillati</taxon>
        <taxon>Bacillota</taxon>
        <taxon>Bacilli</taxon>
        <taxon>Lactobacillales</taxon>
        <taxon>Streptococcaceae</taxon>
        <taxon>Lactococcus</taxon>
        <taxon>Lactococcus cremoris subsp. cremoris</taxon>
    </lineage>
</organism>
<accession>A0A084ADS3</accession>
<feature type="chain" id="PRO_5038553595" description="Lipoprotein" evidence="1">
    <location>
        <begin position="21"/>
        <end position="314"/>
    </location>
</feature>
<reference evidence="2 3" key="1">
    <citation type="submission" date="2014-06" db="EMBL/GenBank/DDBJ databases">
        <title>Draft genome sequence of the putrescine producing strain Lactococcus lactis subsp cremoris GE214.</title>
        <authorList>
            <person name="Ladero V."/>
            <person name="Linares D.M."/>
            <person name="del Rio B."/>
            <person name="Mayo B."/>
            <person name="Martin M.C."/>
            <person name="Fernandez M."/>
            <person name="Alvarez M.A."/>
        </authorList>
    </citation>
    <scope>NUCLEOTIDE SEQUENCE [LARGE SCALE GENOMIC DNA]</scope>
    <source>
        <strain evidence="2 3">GE214</strain>
    </source>
</reference>
<dbReference type="PROSITE" id="PS51257">
    <property type="entry name" value="PROKAR_LIPOPROTEIN"/>
    <property type="match status" value="1"/>
</dbReference>
<gene>
    <name evidence="2" type="ORF">U725_00409</name>
</gene>